<reference evidence="1 2" key="1">
    <citation type="journal article" date="2017" name="Gigascience">
        <title>Draft genome of the honey bee ectoparasitic mite, Tropilaelaps mercedesae, is shaped by the parasitic life history.</title>
        <authorList>
            <person name="Dong X."/>
            <person name="Armstrong S.D."/>
            <person name="Xia D."/>
            <person name="Makepeace B.L."/>
            <person name="Darby A.C."/>
            <person name="Kadowaki T."/>
        </authorList>
    </citation>
    <scope>NUCLEOTIDE SEQUENCE [LARGE SCALE GENOMIC DNA]</scope>
    <source>
        <strain evidence="1">Wuxi-XJTLU</strain>
    </source>
</reference>
<name>A0A1V9XV91_9ACAR</name>
<dbReference type="InParanoid" id="A0A1V9XV91"/>
<dbReference type="Proteomes" id="UP000192247">
    <property type="component" value="Unassembled WGS sequence"/>
</dbReference>
<evidence type="ECO:0000313" key="1">
    <source>
        <dbReference type="EMBL" id="OQR77399.1"/>
    </source>
</evidence>
<gene>
    <name evidence="1" type="ORF">BIW11_02914</name>
</gene>
<comment type="caution">
    <text evidence="1">The sequence shown here is derived from an EMBL/GenBank/DDBJ whole genome shotgun (WGS) entry which is preliminary data.</text>
</comment>
<sequence>MEQMASRPFAGVTVELCPPPYALPPQLHQPGGRPTPVALEPCSAGKAAVISLIVRLPRQDNFSAVPSGQSGIAIASALVSLSQLGGKGQQNSIRDNELQGHHKGDCWKPNTNVGTCL</sequence>
<dbReference type="EMBL" id="MNPL01003588">
    <property type="protein sequence ID" value="OQR77399.1"/>
    <property type="molecule type" value="Genomic_DNA"/>
</dbReference>
<keyword evidence="2" id="KW-1185">Reference proteome</keyword>
<dbReference type="STRING" id="418985.A0A1V9XV91"/>
<evidence type="ECO:0000313" key="2">
    <source>
        <dbReference type="Proteomes" id="UP000192247"/>
    </source>
</evidence>
<accession>A0A1V9XV91</accession>
<protein>
    <submittedName>
        <fullName evidence="1">Attractin-like</fullName>
    </submittedName>
</protein>
<dbReference type="OrthoDB" id="6409140at2759"/>
<proteinExistence type="predicted"/>
<dbReference type="AlphaFoldDB" id="A0A1V9XV91"/>
<organism evidence="1 2">
    <name type="scientific">Tropilaelaps mercedesae</name>
    <dbReference type="NCBI Taxonomy" id="418985"/>
    <lineage>
        <taxon>Eukaryota</taxon>
        <taxon>Metazoa</taxon>
        <taxon>Ecdysozoa</taxon>
        <taxon>Arthropoda</taxon>
        <taxon>Chelicerata</taxon>
        <taxon>Arachnida</taxon>
        <taxon>Acari</taxon>
        <taxon>Parasitiformes</taxon>
        <taxon>Mesostigmata</taxon>
        <taxon>Gamasina</taxon>
        <taxon>Dermanyssoidea</taxon>
        <taxon>Laelapidae</taxon>
        <taxon>Tropilaelaps</taxon>
    </lineage>
</organism>